<gene>
    <name evidence="2" type="ORF">V6N11_047191</name>
</gene>
<feature type="region of interest" description="Disordered" evidence="1">
    <location>
        <begin position="121"/>
        <end position="143"/>
    </location>
</feature>
<evidence type="ECO:0000256" key="1">
    <source>
        <dbReference type="SAM" id="MobiDB-lite"/>
    </source>
</evidence>
<dbReference type="Proteomes" id="UP001396334">
    <property type="component" value="Unassembled WGS sequence"/>
</dbReference>
<organism evidence="2 3">
    <name type="scientific">Hibiscus sabdariffa</name>
    <name type="common">roselle</name>
    <dbReference type="NCBI Taxonomy" id="183260"/>
    <lineage>
        <taxon>Eukaryota</taxon>
        <taxon>Viridiplantae</taxon>
        <taxon>Streptophyta</taxon>
        <taxon>Embryophyta</taxon>
        <taxon>Tracheophyta</taxon>
        <taxon>Spermatophyta</taxon>
        <taxon>Magnoliopsida</taxon>
        <taxon>eudicotyledons</taxon>
        <taxon>Gunneridae</taxon>
        <taxon>Pentapetalae</taxon>
        <taxon>rosids</taxon>
        <taxon>malvids</taxon>
        <taxon>Malvales</taxon>
        <taxon>Malvaceae</taxon>
        <taxon>Malvoideae</taxon>
        <taxon>Hibiscus</taxon>
    </lineage>
</organism>
<protein>
    <submittedName>
        <fullName evidence="2">Uncharacterized protein</fullName>
    </submittedName>
</protein>
<keyword evidence="3" id="KW-1185">Reference proteome</keyword>
<name>A0ABR2AAU7_9ROSI</name>
<dbReference type="EMBL" id="JBBPBN010000288">
    <property type="protein sequence ID" value="KAK8490226.1"/>
    <property type="molecule type" value="Genomic_DNA"/>
</dbReference>
<reference evidence="2 3" key="1">
    <citation type="journal article" date="2024" name="G3 (Bethesda)">
        <title>Genome assembly of Hibiscus sabdariffa L. provides insights into metabolisms of medicinal natural products.</title>
        <authorList>
            <person name="Kim T."/>
        </authorList>
    </citation>
    <scope>NUCLEOTIDE SEQUENCE [LARGE SCALE GENOMIC DNA]</scope>
    <source>
        <strain evidence="2">TK-2024</strain>
        <tissue evidence="2">Old leaves</tissue>
    </source>
</reference>
<evidence type="ECO:0000313" key="2">
    <source>
        <dbReference type="EMBL" id="KAK8490226.1"/>
    </source>
</evidence>
<accession>A0ABR2AAU7</accession>
<comment type="caution">
    <text evidence="2">The sequence shown here is derived from an EMBL/GenBank/DDBJ whole genome shotgun (WGS) entry which is preliminary data.</text>
</comment>
<proteinExistence type="predicted"/>
<evidence type="ECO:0000313" key="3">
    <source>
        <dbReference type="Proteomes" id="UP001396334"/>
    </source>
</evidence>
<sequence>MAEMKQEPEFQVPLQEEEDLELQESINLSFLHLDNFNNNSSSSSAQQNLHSCATCACNPMKRPSPESIFELKPKKPLLENHPYSLSGFSKLPLPQLRRTVSDPFTPTKTSLSDTAKALEDAPLSKGSASSSLPPKPPVLTRTVSDPIFTPAKSLSRASSSQEMGMELIQEESPSSKRLKSIKLRMNEITNSWGETVKEMESLLCTEATKDKGELDCEEAVTVKKIGECLDLHFKCPCGKGYKILLSGKNCYYKLI</sequence>